<comment type="caution">
    <text evidence="1">The sequence shown here is derived from an EMBL/GenBank/DDBJ whole genome shotgun (WGS) entry which is preliminary data.</text>
</comment>
<protein>
    <submittedName>
        <fullName evidence="1">Uncharacterized protein</fullName>
    </submittedName>
</protein>
<dbReference type="AlphaFoldDB" id="A0A9D1ZS77"/>
<reference evidence="1" key="2">
    <citation type="submission" date="2021-04" db="EMBL/GenBank/DDBJ databases">
        <authorList>
            <person name="Gilroy R."/>
        </authorList>
    </citation>
    <scope>NUCLEOTIDE SEQUENCE</scope>
    <source>
        <strain evidence="1">ChiHjej12B11-9195</strain>
    </source>
</reference>
<evidence type="ECO:0000313" key="1">
    <source>
        <dbReference type="EMBL" id="HIY95466.1"/>
    </source>
</evidence>
<sequence>MNGPINLLFGLLGSAGGTPWVPPAPEPLPAPVDYAHRPEPYDRFIAKLRPTLEVAKVFRVGPNRTYSTISAAVSAATRFQQAFPDVPWCDIVIDPGDYRAGESPCHSIQNIGFYSSSGEPNSVIWHAGLDYARLSFYLEGIFLDARQASGPKYSIHAGGGATAVLVGSTLTYSASGIYPVGTDGASGGYFGFYDCDLIGRDDTAFTNQHQSLDAATAPFVQVFVKTRFPGGMFRFHGMNWGQADELWVIDSSGRAATLVGTDNPDAVFAVSGSVFSGSGLAPVKEAVDRRDWPLPQWKVGV</sequence>
<organism evidence="1 2">
    <name type="scientific">Candidatus Rothia avicola</name>
    <dbReference type="NCBI Taxonomy" id="2840478"/>
    <lineage>
        <taxon>Bacteria</taxon>
        <taxon>Bacillati</taxon>
        <taxon>Actinomycetota</taxon>
        <taxon>Actinomycetes</taxon>
        <taxon>Micrococcales</taxon>
        <taxon>Micrococcaceae</taxon>
        <taxon>Rothia</taxon>
    </lineage>
</organism>
<proteinExistence type="predicted"/>
<reference evidence="1" key="1">
    <citation type="journal article" date="2021" name="PeerJ">
        <title>Extensive microbial diversity within the chicken gut microbiome revealed by metagenomics and culture.</title>
        <authorList>
            <person name="Gilroy R."/>
            <person name="Ravi A."/>
            <person name="Getino M."/>
            <person name="Pursley I."/>
            <person name="Horton D.L."/>
            <person name="Alikhan N.F."/>
            <person name="Baker D."/>
            <person name="Gharbi K."/>
            <person name="Hall N."/>
            <person name="Watson M."/>
            <person name="Adriaenssens E.M."/>
            <person name="Foster-Nyarko E."/>
            <person name="Jarju S."/>
            <person name="Secka A."/>
            <person name="Antonio M."/>
            <person name="Oren A."/>
            <person name="Chaudhuri R.R."/>
            <person name="La Ragione R."/>
            <person name="Hildebrand F."/>
            <person name="Pallen M.J."/>
        </authorList>
    </citation>
    <scope>NUCLEOTIDE SEQUENCE</scope>
    <source>
        <strain evidence="1">ChiHjej12B11-9195</strain>
    </source>
</reference>
<name>A0A9D1ZS77_9MICC</name>
<gene>
    <name evidence="1" type="ORF">H9821_07380</name>
</gene>
<dbReference type="EMBL" id="DXCN01000055">
    <property type="protein sequence ID" value="HIY95466.1"/>
    <property type="molecule type" value="Genomic_DNA"/>
</dbReference>
<evidence type="ECO:0000313" key="2">
    <source>
        <dbReference type="Proteomes" id="UP000824134"/>
    </source>
</evidence>
<dbReference type="Proteomes" id="UP000824134">
    <property type="component" value="Unassembled WGS sequence"/>
</dbReference>
<accession>A0A9D1ZS77</accession>